<gene>
    <name evidence="5" type="ORF">G3569_07675</name>
</gene>
<sequence length="185" mass="21782">MGKKKVTRLLKDLRDPENKSYDELFSLIYGELKRLAYSKLQKERKDITFTETELVHEVYLKMIDQTQIQANDKNHFMAIAARCMRQILIDHARKKKAEKRGGNKKDVTYIDELLKQHHKTEELINLDKEINKLAELDQRMADVVVLRFFGQMSVTATAEVLDISERTVKRDWAKARGWLYKELKG</sequence>
<keyword evidence="3" id="KW-0804">Transcription</keyword>
<evidence type="ECO:0000256" key="3">
    <source>
        <dbReference type="ARBA" id="ARBA00023163"/>
    </source>
</evidence>
<protein>
    <submittedName>
        <fullName evidence="5">Sigma-70 family RNA polymerase sigma factor</fullName>
    </submittedName>
</protein>
<organism evidence="5 6">
    <name type="scientific">Fodinibius halophilus</name>
    <dbReference type="NCBI Taxonomy" id="1736908"/>
    <lineage>
        <taxon>Bacteria</taxon>
        <taxon>Pseudomonadati</taxon>
        <taxon>Balneolota</taxon>
        <taxon>Balneolia</taxon>
        <taxon>Balneolales</taxon>
        <taxon>Balneolaceae</taxon>
        <taxon>Fodinibius</taxon>
    </lineage>
</organism>
<evidence type="ECO:0000256" key="2">
    <source>
        <dbReference type="ARBA" id="ARBA00023082"/>
    </source>
</evidence>
<dbReference type="InterPro" id="IPR014284">
    <property type="entry name" value="RNA_pol_sigma-70_dom"/>
</dbReference>
<evidence type="ECO:0000259" key="4">
    <source>
        <dbReference type="Pfam" id="PF07638"/>
    </source>
</evidence>
<dbReference type="NCBIfam" id="TIGR02937">
    <property type="entry name" value="sigma70-ECF"/>
    <property type="match status" value="1"/>
</dbReference>
<dbReference type="GO" id="GO:0016987">
    <property type="term" value="F:sigma factor activity"/>
    <property type="evidence" value="ECO:0007669"/>
    <property type="project" value="UniProtKB-KW"/>
</dbReference>
<dbReference type="InterPro" id="IPR053812">
    <property type="entry name" value="HTH_Sigma70_ECF-like"/>
</dbReference>
<evidence type="ECO:0000313" key="5">
    <source>
        <dbReference type="EMBL" id="NGP88230.1"/>
    </source>
</evidence>
<dbReference type="RefSeq" id="WP_165267746.1">
    <property type="nucleotide sequence ID" value="NZ_JAALLS010000008.1"/>
</dbReference>
<reference evidence="5 6" key="1">
    <citation type="submission" date="2020-02" db="EMBL/GenBank/DDBJ databases">
        <title>Aliifodinibius halophilus 2W32, complete genome.</title>
        <authorList>
            <person name="Li Y."/>
            <person name="Wu S."/>
        </authorList>
    </citation>
    <scope>NUCLEOTIDE SEQUENCE [LARGE SCALE GENOMIC DNA]</scope>
    <source>
        <strain evidence="5 6">2W32</strain>
    </source>
</reference>
<proteinExistence type="predicted"/>
<dbReference type="PANTHER" id="PTHR43133">
    <property type="entry name" value="RNA POLYMERASE ECF-TYPE SIGMA FACTO"/>
    <property type="match status" value="1"/>
</dbReference>
<dbReference type="AlphaFoldDB" id="A0A6M1THY9"/>
<keyword evidence="1" id="KW-0805">Transcription regulation</keyword>
<dbReference type="InterPro" id="IPR036388">
    <property type="entry name" value="WH-like_DNA-bd_sf"/>
</dbReference>
<dbReference type="Gene3D" id="1.10.10.10">
    <property type="entry name" value="Winged helix-like DNA-binding domain superfamily/Winged helix DNA-binding domain"/>
    <property type="match status" value="1"/>
</dbReference>
<dbReference type="SUPFAM" id="SSF88659">
    <property type="entry name" value="Sigma3 and sigma4 domains of RNA polymerase sigma factors"/>
    <property type="match status" value="1"/>
</dbReference>
<dbReference type="Pfam" id="PF07638">
    <property type="entry name" value="Sigma70_ECF"/>
    <property type="match status" value="1"/>
</dbReference>
<name>A0A6M1THY9_9BACT</name>
<dbReference type="EMBL" id="JAALLS010000008">
    <property type="protein sequence ID" value="NGP88230.1"/>
    <property type="molecule type" value="Genomic_DNA"/>
</dbReference>
<dbReference type="InterPro" id="IPR013324">
    <property type="entry name" value="RNA_pol_sigma_r3/r4-like"/>
</dbReference>
<accession>A0A6M1THY9</accession>
<comment type="caution">
    <text evidence="5">The sequence shown here is derived from an EMBL/GenBank/DDBJ whole genome shotgun (WGS) entry which is preliminary data.</text>
</comment>
<feature type="domain" description="RNA polymerase sigma-70 ECF-like HTH" evidence="4">
    <location>
        <begin position="4"/>
        <end position="184"/>
    </location>
</feature>
<evidence type="ECO:0000313" key="6">
    <source>
        <dbReference type="Proteomes" id="UP000479132"/>
    </source>
</evidence>
<dbReference type="GO" id="GO:0006352">
    <property type="term" value="P:DNA-templated transcription initiation"/>
    <property type="evidence" value="ECO:0007669"/>
    <property type="project" value="InterPro"/>
</dbReference>
<dbReference type="InterPro" id="IPR011517">
    <property type="entry name" value="RNA_pol_sigma70_ECF-like"/>
</dbReference>
<keyword evidence="2" id="KW-0731">Sigma factor</keyword>
<dbReference type="PANTHER" id="PTHR43133:SF39">
    <property type="entry name" value="SIMILAR TO RNA POLYMERASE SIGMA-E FACTOR"/>
    <property type="match status" value="1"/>
</dbReference>
<dbReference type="Proteomes" id="UP000479132">
    <property type="component" value="Unassembled WGS sequence"/>
</dbReference>
<dbReference type="NCBIfam" id="TIGR02999">
    <property type="entry name" value="Sig-70_X6"/>
    <property type="match status" value="1"/>
</dbReference>
<dbReference type="Gene3D" id="1.10.1740.10">
    <property type="match status" value="1"/>
</dbReference>
<keyword evidence="6" id="KW-1185">Reference proteome</keyword>
<dbReference type="InterPro" id="IPR039425">
    <property type="entry name" value="RNA_pol_sigma-70-like"/>
</dbReference>
<evidence type="ECO:0000256" key="1">
    <source>
        <dbReference type="ARBA" id="ARBA00023015"/>
    </source>
</evidence>